<dbReference type="InterPro" id="IPR038835">
    <property type="entry name" value="Giardin_beta-like"/>
</dbReference>
<accession>A0A1R2D3D8</accession>
<evidence type="ECO:0000313" key="3">
    <source>
        <dbReference type="Proteomes" id="UP000187209"/>
    </source>
</evidence>
<organism evidence="2 3">
    <name type="scientific">Stentor coeruleus</name>
    <dbReference type="NCBI Taxonomy" id="5963"/>
    <lineage>
        <taxon>Eukaryota</taxon>
        <taxon>Sar</taxon>
        <taxon>Alveolata</taxon>
        <taxon>Ciliophora</taxon>
        <taxon>Postciliodesmatophora</taxon>
        <taxon>Heterotrichea</taxon>
        <taxon>Heterotrichida</taxon>
        <taxon>Stentoridae</taxon>
        <taxon>Stentor</taxon>
    </lineage>
</organism>
<name>A0A1R2D3D8_9CILI</name>
<evidence type="ECO:0000256" key="1">
    <source>
        <dbReference type="SAM" id="Coils"/>
    </source>
</evidence>
<dbReference type="Proteomes" id="UP000187209">
    <property type="component" value="Unassembled WGS sequence"/>
</dbReference>
<keyword evidence="1" id="KW-0175">Coiled coil</keyword>
<dbReference type="OrthoDB" id="307099at2759"/>
<gene>
    <name evidence="2" type="ORF">SteCoe_854</name>
</gene>
<dbReference type="PANTHER" id="PTHR37027:SF2">
    <property type="entry name" value="CHROMOSOME UNDETERMINED SCAFFOLD_148, WHOLE GENOME SHOTGUN SEQUENCE"/>
    <property type="match status" value="1"/>
</dbReference>
<dbReference type="PANTHER" id="PTHR37027">
    <property type="entry name" value="KDE4"/>
    <property type="match status" value="1"/>
</dbReference>
<reference evidence="2 3" key="1">
    <citation type="submission" date="2016-11" db="EMBL/GenBank/DDBJ databases">
        <title>The macronuclear genome of Stentor coeruleus: a giant cell with tiny introns.</title>
        <authorList>
            <person name="Slabodnick M."/>
            <person name="Ruby J.G."/>
            <person name="Reiff S.B."/>
            <person name="Swart E.C."/>
            <person name="Gosai S."/>
            <person name="Prabakaran S."/>
            <person name="Witkowska E."/>
            <person name="Larue G.E."/>
            <person name="Fisher S."/>
            <person name="Freeman R.M."/>
            <person name="Gunawardena J."/>
            <person name="Chu W."/>
            <person name="Stover N.A."/>
            <person name="Gregory B.D."/>
            <person name="Nowacki M."/>
            <person name="Derisi J."/>
            <person name="Roy S.W."/>
            <person name="Marshall W.F."/>
            <person name="Sood P."/>
        </authorList>
    </citation>
    <scope>NUCLEOTIDE SEQUENCE [LARGE SCALE GENOMIC DNA]</scope>
    <source>
        <strain evidence="2">WM001</strain>
    </source>
</reference>
<feature type="coiled-coil region" evidence="1">
    <location>
        <begin position="150"/>
        <end position="177"/>
    </location>
</feature>
<dbReference type="EMBL" id="MPUH01000008">
    <property type="protein sequence ID" value="OMJ95775.1"/>
    <property type="molecule type" value="Genomic_DNA"/>
</dbReference>
<feature type="coiled-coil region" evidence="1">
    <location>
        <begin position="204"/>
        <end position="238"/>
    </location>
</feature>
<evidence type="ECO:0000313" key="2">
    <source>
        <dbReference type="EMBL" id="OMJ95775.1"/>
    </source>
</evidence>
<keyword evidence="3" id="KW-1185">Reference proteome</keyword>
<sequence>MYSYTSTQNDRVYQLSGKLSSILTTLESDKDFYVEQVEKRIMVLENNIYENIDQENKKFRVVIEKLQAINNRLEEMKNLRDEFFKVKTEEIHEFEAAINEELSHTDFRKKDSENKFYRIIDDRLGSLSSELSREIKSRKDNFDGLNEYCSENLNKVKDTLKKELVEREENADKFSNNISARISAVKQLISVEKEARDKAEEALLAMLQDLVARMKKEIEDERNEREESEETLLGLLEETCGKLNNITKFKD</sequence>
<proteinExistence type="predicted"/>
<comment type="caution">
    <text evidence="2">The sequence shown here is derived from an EMBL/GenBank/DDBJ whole genome shotgun (WGS) entry which is preliminary data.</text>
</comment>
<protein>
    <submittedName>
        <fullName evidence="2">Uncharacterized protein</fullName>
    </submittedName>
</protein>
<dbReference type="AlphaFoldDB" id="A0A1R2D3D8"/>